<evidence type="ECO:0000256" key="5">
    <source>
        <dbReference type="ARBA" id="ARBA00022989"/>
    </source>
</evidence>
<feature type="transmembrane region" description="Helical" evidence="7">
    <location>
        <begin position="12"/>
        <end position="29"/>
    </location>
</feature>
<dbReference type="InterPro" id="IPR050622">
    <property type="entry name" value="CPA3_antiporter_subunitB"/>
</dbReference>
<keyword evidence="4 7" id="KW-0812">Transmembrane</keyword>
<evidence type="ECO:0000256" key="1">
    <source>
        <dbReference type="ARBA" id="ARBA00004651"/>
    </source>
</evidence>
<dbReference type="STRING" id="1122214.Mame_03588"/>
<dbReference type="RefSeq" id="WP_018066636.1">
    <property type="nucleotide sequence ID" value="NZ_AQWH01000025.1"/>
</dbReference>
<dbReference type="NCBIfam" id="NF009223">
    <property type="entry name" value="PRK12573.1"/>
    <property type="match status" value="1"/>
</dbReference>
<feature type="domain" description="Na+/H+ antiporter MnhB subunit-related protein" evidence="8">
    <location>
        <begin position="5"/>
        <end position="127"/>
    </location>
</feature>
<dbReference type="InterPro" id="IPR007182">
    <property type="entry name" value="MnhB"/>
</dbReference>
<dbReference type="PANTHER" id="PTHR33932:SF4">
    <property type="entry name" value="NA(+)_H(+) ANTIPORTER SUBUNIT B"/>
    <property type="match status" value="1"/>
</dbReference>
<dbReference type="Pfam" id="PF04039">
    <property type="entry name" value="MnhB"/>
    <property type="match status" value="1"/>
</dbReference>
<evidence type="ECO:0000313" key="10">
    <source>
        <dbReference type="Proteomes" id="UP000191135"/>
    </source>
</evidence>
<dbReference type="OrthoDB" id="9798859at2"/>
<keyword evidence="10" id="KW-1185">Reference proteome</keyword>
<gene>
    <name evidence="9" type="primary">mrpB</name>
    <name evidence="9" type="ORF">Mame_03588</name>
</gene>
<organism evidence="9 10">
    <name type="scientific">Martelella mediterranea DSM 17316</name>
    <dbReference type="NCBI Taxonomy" id="1122214"/>
    <lineage>
        <taxon>Bacteria</taxon>
        <taxon>Pseudomonadati</taxon>
        <taxon>Pseudomonadota</taxon>
        <taxon>Alphaproteobacteria</taxon>
        <taxon>Hyphomicrobiales</taxon>
        <taxon>Aurantimonadaceae</taxon>
        <taxon>Martelella</taxon>
    </lineage>
</organism>
<feature type="transmembrane region" description="Helical" evidence="7">
    <location>
        <begin position="67"/>
        <end position="88"/>
    </location>
</feature>
<keyword evidence="5 7" id="KW-1133">Transmembrane helix</keyword>
<dbReference type="KEGG" id="mmed:Mame_03588"/>
<keyword evidence="6 7" id="KW-0472">Membrane</keyword>
<keyword evidence="3" id="KW-1003">Cell membrane</keyword>
<evidence type="ECO:0000259" key="8">
    <source>
        <dbReference type="Pfam" id="PF04039"/>
    </source>
</evidence>
<dbReference type="PANTHER" id="PTHR33932">
    <property type="entry name" value="NA(+)/H(+) ANTIPORTER SUBUNIT B"/>
    <property type="match status" value="1"/>
</dbReference>
<evidence type="ECO:0000256" key="6">
    <source>
        <dbReference type="ARBA" id="ARBA00023136"/>
    </source>
</evidence>
<evidence type="ECO:0000256" key="3">
    <source>
        <dbReference type="ARBA" id="ARBA00022475"/>
    </source>
</evidence>
<evidence type="ECO:0000256" key="4">
    <source>
        <dbReference type="ARBA" id="ARBA00022692"/>
    </source>
</evidence>
<dbReference type="eggNOG" id="COG2111">
    <property type="taxonomic scope" value="Bacteria"/>
</dbReference>
<evidence type="ECO:0000256" key="2">
    <source>
        <dbReference type="ARBA" id="ARBA00009425"/>
    </source>
</evidence>
<feature type="transmembrane region" description="Helical" evidence="7">
    <location>
        <begin position="108"/>
        <end position="133"/>
    </location>
</feature>
<accession>A0A1U9Z5A1</accession>
<comment type="subcellular location">
    <subcellularLocation>
        <location evidence="1">Cell membrane</location>
        <topology evidence="1">Multi-pass membrane protein</topology>
    </subcellularLocation>
</comment>
<dbReference type="EMBL" id="CP020330">
    <property type="protein sequence ID" value="AQZ52893.1"/>
    <property type="molecule type" value="Genomic_DNA"/>
</dbReference>
<name>A0A1U9Z5A1_9HYPH</name>
<feature type="transmembrane region" description="Helical" evidence="7">
    <location>
        <begin position="35"/>
        <end position="55"/>
    </location>
</feature>
<evidence type="ECO:0000313" key="9">
    <source>
        <dbReference type="EMBL" id="AQZ52893.1"/>
    </source>
</evidence>
<proteinExistence type="inferred from homology"/>
<dbReference type="Proteomes" id="UP000191135">
    <property type="component" value="Chromosome"/>
</dbReference>
<comment type="similarity">
    <text evidence="2">Belongs to the CPA3 antiporters (TC 2.A.63) subunit B family.</text>
</comment>
<dbReference type="GO" id="GO:0005886">
    <property type="term" value="C:plasma membrane"/>
    <property type="evidence" value="ECO:0007669"/>
    <property type="project" value="UniProtKB-SubCell"/>
</dbReference>
<protein>
    <submittedName>
        <fullName evidence="9">Multiple resistance and pH homeostasis protein B</fullName>
    </submittedName>
</protein>
<reference evidence="9 10" key="1">
    <citation type="submission" date="2017-03" db="EMBL/GenBank/DDBJ databases">
        <title>Foreign affairs: Plasmid Transfer between Roseobacters and Rhizobia.</title>
        <authorList>
            <person name="Bartling P."/>
            <person name="Bunk B."/>
            <person name="Overmann J."/>
            <person name="Brinkmann H."/>
            <person name="Petersen J."/>
        </authorList>
    </citation>
    <scope>NUCLEOTIDE SEQUENCE [LARGE SCALE GENOMIC DNA]</scope>
    <source>
        <strain evidence="9 10">MACL11</strain>
    </source>
</reference>
<dbReference type="AlphaFoldDB" id="A0A1U9Z5A1"/>
<evidence type="ECO:0000256" key="7">
    <source>
        <dbReference type="SAM" id="Phobius"/>
    </source>
</evidence>
<sequence>MNTLIFRTAAPFLSALMMLFSIYVLLRGHNAPGGGFIGGLIAASAIAIFGIAMGVSAVRRAIHFHPLAYAGAGLLLAALSGLISIFAHTPFMTAHWIYPVIYGVEVPISTVTTFDIGVYLVVFGAISSIFLALEERDHV</sequence>